<evidence type="ECO:0000313" key="2">
    <source>
        <dbReference type="Proteomes" id="UP000268696"/>
    </source>
</evidence>
<dbReference type="AlphaFoldDB" id="A0A3G7U9L2"/>
<reference evidence="1 2" key="1">
    <citation type="submission" date="2018-03" db="EMBL/GenBank/DDBJ databases">
        <title>Diversity of phytobeneficial traits revealed by whole-genome analysis of worldwide-isolated phenazine-producing Pseudomonas spp.</title>
        <authorList>
            <person name="Biessy A."/>
            <person name="Novinscak A."/>
            <person name="Blom J."/>
            <person name="Leger G."/>
            <person name="Thomashow L.S."/>
            <person name="Cazorla F.M."/>
            <person name="Josic D."/>
            <person name="Filion M."/>
        </authorList>
    </citation>
    <scope>NUCLEOTIDE SEQUENCE [LARGE SCALE GENOMIC DNA]</scope>
    <source>
        <strain evidence="1 2">30B</strain>
    </source>
</reference>
<gene>
    <name evidence="1" type="ORF">C4K03_3898</name>
</gene>
<organism evidence="1 2">
    <name type="scientific">Pseudomonas synxantha</name>
    <dbReference type="NCBI Taxonomy" id="47883"/>
    <lineage>
        <taxon>Bacteria</taxon>
        <taxon>Pseudomonadati</taxon>
        <taxon>Pseudomonadota</taxon>
        <taxon>Gammaproteobacteria</taxon>
        <taxon>Pseudomonadales</taxon>
        <taxon>Pseudomonadaceae</taxon>
        <taxon>Pseudomonas</taxon>
    </lineage>
</organism>
<name>A0A3G7U9L2_9PSED</name>
<dbReference type="EMBL" id="CP027754">
    <property type="protein sequence ID" value="AZE56050.1"/>
    <property type="molecule type" value="Genomic_DNA"/>
</dbReference>
<evidence type="ECO:0000313" key="1">
    <source>
        <dbReference type="EMBL" id="AZE56050.1"/>
    </source>
</evidence>
<sequence length="38" mass="4381">MAVGQSVRLQLTHRHREQAPSHFLTVLTLLGLRIQIYP</sequence>
<proteinExistence type="predicted"/>
<dbReference type="Proteomes" id="UP000268696">
    <property type="component" value="Chromosome"/>
</dbReference>
<accession>A0A3G7U9L2</accession>
<protein>
    <submittedName>
        <fullName evidence="1">Uncharacterized protein</fullName>
    </submittedName>
</protein>